<feature type="binding site" evidence="11">
    <location>
        <begin position="10"/>
        <end position="15"/>
    </location>
    <ligand>
        <name>substrate</name>
    </ligand>
</feature>
<dbReference type="NCBIfam" id="TIGR00174">
    <property type="entry name" value="miaA"/>
    <property type="match status" value="1"/>
</dbReference>
<feature type="site" description="Interaction with substrate tRNA" evidence="11">
    <location>
        <position position="95"/>
    </location>
</feature>
<feature type="site" description="Interaction with substrate tRNA" evidence="11">
    <location>
        <position position="125"/>
    </location>
</feature>
<dbReference type="SUPFAM" id="SSF52540">
    <property type="entry name" value="P-loop containing nucleoside triphosphate hydrolases"/>
    <property type="match status" value="2"/>
</dbReference>
<dbReference type="AlphaFoldDB" id="A0A0K2Y3F4"/>
<organism evidence="15 16">
    <name type="scientific">Helicobacter ailurogastricus</name>
    <dbReference type="NCBI Taxonomy" id="1578720"/>
    <lineage>
        <taxon>Bacteria</taxon>
        <taxon>Pseudomonadati</taxon>
        <taxon>Campylobacterota</taxon>
        <taxon>Epsilonproteobacteria</taxon>
        <taxon>Campylobacterales</taxon>
        <taxon>Helicobacteraceae</taxon>
        <taxon>Helicobacter</taxon>
    </lineage>
</organism>
<comment type="subunit">
    <text evidence="4 11">Monomer.</text>
</comment>
<dbReference type="PANTHER" id="PTHR11088:SF60">
    <property type="entry name" value="TRNA DIMETHYLALLYLTRANSFERASE"/>
    <property type="match status" value="1"/>
</dbReference>
<keyword evidence="7 11" id="KW-0547">Nucleotide-binding</keyword>
<accession>A0A0K2Y3F4</accession>
<evidence type="ECO:0000256" key="2">
    <source>
        <dbReference type="ARBA" id="ARBA00003213"/>
    </source>
</evidence>
<reference evidence="16" key="1">
    <citation type="submission" date="2014-12" db="EMBL/GenBank/DDBJ databases">
        <authorList>
            <person name="Jaenicke S."/>
        </authorList>
    </citation>
    <scope>NUCLEOTIDE SEQUENCE [LARGE SCALE GENOMIC DNA]</scope>
</reference>
<keyword evidence="6 11" id="KW-0819">tRNA processing</keyword>
<evidence type="ECO:0000256" key="1">
    <source>
        <dbReference type="ARBA" id="ARBA00001946"/>
    </source>
</evidence>
<evidence type="ECO:0000256" key="10">
    <source>
        <dbReference type="ARBA" id="ARBA00049563"/>
    </source>
</evidence>
<dbReference type="Gene3D" id="3.40.50.300">
    <property type="entry name" value="P-loop containing nucleotide triphosphate hydrolases"/>
    <property type="match status" value="1"/>
</dbReference>
<evidence type="ECO:0000256" key="9">
    <source>
        <dbReference type="ARBA" id="ARBA00022842"/>
    </source>
</evidence>
<comment type="cofactor">
    <cofactor evidence="1 11">
        <name>Mg(2+)</name>
        <dbReference type="ChEBI" id="CHEBI:18420"/>
    </cofactor>
</comment>
<evidence type="ECO:0000256" key="8">
    <source>
        <dbReference type="ARBA" id="ARBA00022840"/>
    </source>
</evidence>
<evidence type="ECO:0000256" key="14">
    <source>
        <dbReference type="RuleBase" id="RU003785"/>
    </source>
</evidence>
<dbReference type="EMBL" id="CDMG01000009">
    <property type="protein sequence ID" value="CRF52837.1"/>
    <property type="molecule type" value="Genomic_DNA"/>
</dbReference>
<dbReference type="HAMAP" id="MF_00185">
    <property type="entry name" value="IPP_trans"/>
    <property type="match status" value="1"/>
</dbReference>
<protein>
    <recommendedName>
        <fullName evidence="11">tRNA dimethylallyltransferase</fullName>
        <ecNumber evidence="11">2.5.1.75</ecNumber>
    </recommendedName>
    <alternativeName>
        <fullName evidence="11">Dimethylallyl diphosphate:tRNA dimethylallyltransferase</fullName>
        <shortName evidence="11">DMAPP:tRNA dimethylallyltransferase</shortName>
        <shortName evidence="11">DMATase</shortName>
    </alternativeName>
    <alternativeName>
        <fullName evidence="11">Isopentenyl-diphosphate:tRNA isopentenyltransferase</fullName>
        <shortName evidence="11">IPP transferase</shortName>
        <shortName evidence="11">IPPT</shortName>
        <shortName evidence="11">IPTase</shortName>
    </alternativeName>
</protein>
<evidence type="ECO:0000256" key="7">
    <source>
        <dbReference type="ARBA" id="ARBA00022741"/>
    </source>
</evidence>
<evidence type="ECO:0000256" key="3">
    <source>
        <dbReference type="ARBA" id="ARBA00005842"/>
    </source>
</evidence>
<dbReference type="PANTHER" id="PTHR11088">
    <property type="entry name" value="TRNA DIMETHYLALLYLTRANSFERASE"/>
    <property type="match status" value="1"/>
</dbReference>
<keyword evidence="8 11" id="KW-0067">ATP-binding</keyword>
<sequence length="294" mass="32694">MSLIAIIGPSGSGKSTLGLELALSLNAPIVSLDSLSVYQELDIASAKPSPKELEIVKHYGVNVLKIPQKNNAQVFKTELERAMLEHETLLIVGGSGFYLKALIDGLSPKPSITQAQEQEILEKIRALKDPHAFLAQIDPTYATSAIDPYRTTQGLKLYFATNTPPSLYFQEHPKEPFKHPIRVFVLALDKATLHAQIAQRTKDMLKQGMVQEIHALAQKYGAHCQPFKAIGPKECLQYLNQEIGPTELENLITTHTCQLAKRQMTFNKAQFKNARFLSPIEIKKEVLSLNARAQ</sequence>
<evidence type="ECO:0000256" key="12">
    <source>
        <dbReference type="RuleBase" id="RU003783"/>
    </source>
</evidence>
<dbReference type="GO" id="GO:0006400">
    <property type="term" value="P:tRNA modification"/>
    <property type="evidence" value="ECO:0007669"/>
    <property type="project" value="TreeGrafter"/>
</dbReference>
<gene>
    <name evidence="11" type="primary">miaA</name>
    <name evidence="15" type="ORF">HAL07_13020</name>
</gene>
<evidence type="ECO:0000256" key="5">
    <source>
        <dbReference type="ARBA" id="ARBA00022679"/>
    </source>
</evidence>
<feature type="region of interest" description="Interaction with substrate tRNA" evidence="11">
    <location>
        <begin position="33"/>
        <end position="36"/>
    </location>
</feature>
<evidence type="ECO:0000313" key="15">
    <source>
        <dbReference type="EMBL" id="CRF52837.1"/>
    </source>
</evidence>
<dbReference type="RefSeq" id="WP_053945487.1">
    <property type="nucleotide sequence ID" value="NZ_CDMG01000009.1"/>
</dbReference>
<evidence type="ECO:0000256" key="11">
    <source>
        <dbReference type="HAMAP-Rule" id="MF_00185"/>
    </source>
</evidence>
<keyword evidence="9 11" id="KW-0460">Magnesium</keyword>
<dbReference type="Gene3D" id="1.10.287.890">
    <property type="entry name" value="Crystal structure of tRNA isopentenylpyrophosphate transferase (bh2366) domain"/>
    <property type="match status" value="1"/>
</dbReference>
<evidence type="ECO:0000256" key="6">
    <source>
        <dbReference type="ARBA" id="ARBA00022694"/>
    </source>
</evidence>
<dbReference type="GO" id="GO:0005524">
    <property type="term" value="F:ATP binding"/>
    <property type="evidence" value="ECO:0007669"/>
    <property type="project" value="UniProtKB-UniRule"/>
</dbReference>
<comment type="function">
    <text evidence="2 11 13">Catalyzes the transfer of a dimethylallyl group onto the adenine at position 37 in tRNAs that read codons beginning with uridine, leading to the formation of N6-(dimethylallyl)adenosine (i(6)A).</text>
</comment>
<dbReference type="GO" id="GO:0052381">
    <property type="term" value="F:tRNA dimethylallyltransferase activity"/>
    <property type="evidence" value="ECO:0007669"/>
    <property type="project" value="UniProtKB-UniRule"/>
</dbReference>
<keyword evidence="5 11" id="KW-0808">Transferase</keyword>
<dbReference type="GeneID" id="82132235"/>
<evidence type="ECO:0000313" key="16">
    <source>
        <dbReference type="Proteomes" id="UP000043437"/>
    </source>
</evidence>
<dbReference type="InterPro" id="IPR039657">
    <property type="entry name" value="Dimethylallyltransferase"/>
</dbReference>
<dbReference type="Pfam" id="PF01715">
    <property type="entry name" value="IPPT"/>
    <property type="match status" value="1"/>
</dbReference>
<dbReference type="InterPro" id="IPR018022">
    <property type="entry name" value="IPT"/>
</dbReference>
<evidence type="ECO:0000256" key="4">
    <source>
        <dbReference type="ARBA" id="ARBA00011245"/>
    </source>
</evidence>
<dbReference type="EC" id="2.5.1.75" evidence="11"/>
<proteinExistence type="inferred from homology"/>
<dbReference type="Proteomes" id="UP000043437">
    <property type="component" value="Unassembled WGS sequence"/>
</dbReference>
<comment type="similarity">
    <text evidence="3 11 14">Belongs to the IPP transferase family.</text>
</comment>
<dbReference type="InterPro" id="IPR027417">
    <property type="entry name" value="P-loop_NTPase"/>
</dbReference>
<name>A0A0K2Y3F4_9HELI</name>
<evidence type="ECO:0000256" key="13">
    <source>
        <dbReference type="RuleBase" id="RU003784"/>
    </source>
</evidence>
<feature type="binding site" evidence="11">
    <location>
        <begin position="8"/>
        <end position="15"/>
    </location>
    <ligand>
        <name>ATP</name>
        <dbReference type="ChEBI" id="CHEBI:30616"/>
    </ligand>
</feature>
<comment type="caution">
    <text evidence="11">Lacks conserved residue(s) required for the propagation of feature annotation.</text>
</comment>
<comment type="catalytic activity">
    <reaction evidence="10 11 12">
        <text>adenosine(37) in tRNA + dimethylallyl diphosphate = N(6)-dimethylallyladenosine(37) in tRNA + diphosphate</text>
        <dbReference type="Rhea" id="RHEA:26482"/>
        <dbReference type="Rhea" id="RHEA-COMP:10162"/>
        <dbReference type="Rhea" id="RHEA-COMP:10375"/>
        <dbReference type="ChEBI" id="CHEBI:33019"/>
        <dbReference type="ChEBI" id="CHEBI:57623"/>
        <dbReference type="ChEBI" id="CHEBI:74411"/>
        <dbReference type="ChEBI" id="CHEBI:74415"/>
        <dbReference type="EC" id="2.5.1.75"/>
    </reaction>
</comment>